<comment type="caution">
    <text evidence="2">The sequence shown here is derived from an EMBL/GenBank/DDBJ whole genome shotgun (WGS) entry which is preliminary data.</text>
</comment>
<sequence length="288" mass="32141">AGAGCGALDMDFQQYQAIYAQWEQGQVTLQEVQQQYGLERAELLQAQRAVVMDERDPPMCEALSDNGVGQETAPDSTCNEVIPGLGAVGRPRLRFGFFESIYGQWRQQHRSSVEIAEAYGPLWVRLFRQWKLWGLEGIWVHLPSILDMEPNPCPTTTRPLIGVGDWEDRFLKVPEAAMWTLYSRWVSREIEDSVLALEYGEEWLRAFHVIYQDGIEAARTMLDDVVLWSAQHVGSSSQVFGQSGMAGTGHGQIGVPDGVILMNELSSTPQESRGDDGSVQDEVTGYKG</sequence>
<dbReference type="OrthoDB" id="10273543at2759"/>
<feature type="non-terminal residue" evidence="2">
    <location>
        <position position="1"/>
    </location>
</feature>
<evidence type="ECO:0000313" key="3">
    <source>
        <dbReference type="Proteomes" id="UP000601435"/>
    </source>
</evidence>
<protein>
    <submittedName>
        <fullName evidence="2">Herc4 protein</fullName>
    </submittedName>
</protein>
<dbReference type="Proteomes" id="UP000601435">
    <property type="component" value="Unassembled WGS sequence"/>
</dbReference>
<reference evidence="2" key="1">
    <citation type="submission" date="2021-02" db="EMBL/GenBank/DDBJ databases">
        <authorList>
            <person name="Dougan E. K."/>
            <person name="Rhodes N."/>
            <person name="Thang M."/>
            <person name="Chan C."/>
        </authorList>
    </citation>
    <scope>NUCLEOTIDE SEQUENCE</scope>
</reference>
<keyword evidence="3" id="KW-1185">Reference proteome</keyword>
<evidence type="ECO:0000256" key="1">
    <source>
        <dbReference type="SAM" id="MobiDB-lite"/>
    </source>
</evidence>
<proteinExistence type="predicted"/>
<evidence type="ECO:0000313" key="2">
    <source>
        <dbReference type="EMBL" id="CAE7944680.1"/>
    </source>
</evidence>
<feature type="region of interest" description="Disordered" evidence="1">
    <location>
        <begin position="267"/>
        <end position="288"/>
    </location>
</feature>
<dbReference type="InterPro" id="IPR049225">
    <property type="entry name" value="DUF6822"/>
</dbReference>
<dbReference type="AlphaFoldDB" id="A0A813CQF6"/>
<name>A0A813CQF6_9DINO</name>
<organism evidence="2 3">
    <name type="scientific">Symbiodinium necroappetens</name>
    <dbReference type="NCBI Taxonomy" id="1628268"/>
    <lineage>
        <taxon>Eukaryota</taxon>
        <taxon>Sar</taxon>
        <taxon>Alveolata</taxon>
        <taxon>Dinophyceae</taxon>
        <taxon>Suessiales</taxon>
        <taxon>Symbiodiniaceae</taxon>
        <taxon>Symbiodinium</taxon>
    </lineage>
</organism>
<accession>A0A813CQF6</accession>
<dbReference type="EMBL" id="CAJNJA010102248">
    <property type="protein sequence ID" value="CAE7944680.1"/>
    <property type="molecule type" value="Genomic_DNA"/>
</dbReference>
<dbReference type="Pfam" id="PF20708">
    <property type="entry name" value="DUF6822"/>
    <property type="match status" value="1"/>
</dbReference>
<gene>
    <name evidence="2" type="primary">Herc4</name>
    <name evidence="2" type="ORF">SNEC2469_LOCUS35396</name>
</gene>